<proteinExistence type="predicted"/>
<protein>
    <submittedName>
        <fullName evidence="1">Uncharacterized protein</fullName>
    </submittedName>
</protein>
<name>A0A1G9Z2D9_9ACTN</name>
<dbReference type="EMBL" id="FNIC01000002">
    <property type="protein sequence ID" value="SDN14911.1"/>
    <property type="molecule type" value="Genomic_DNA"/>
</dbReference>
<accession>A0A1G9Z2D9</accession>
<keyword evidence="2" id="KW-1185">Reference proteome</keyword>
<reference evidence="1 2" key="1">
    <citation type="submission" date="2016-10" db="EMBL/GenBank/DDBJ databases">
        <authorList>
            <person name="de Groot N.N."/>
        </authorList>
    </citation>
    <scope>NUCLEOTIDE SEQUENCE [LARGE SCALE GENOMIC DNA]</scope>
    <source>
        <strain evidence="1 2">CGMCC 1.11147</strain>
    </source>
</reference>
<evidence type="ECO:0000313" key="2">
    <source>
        <dbReference type="Proteomes" id="UP000199004"/>
    </source>
</evidence>
<dbReference type="RefSeq" id="WP_245715177.1">
    <property type="nucleotide sequence ID" value="NZ_BKAE01000007.1"/>
</dbReference>
<evidence type="ECO:0000313" key="1">
    <source>
        <dbReference type="EMBL" id="SDN14911.1"/>
    </source>
</evidence>
<organism evidence="1 2">
    <name type="scientific">Nocardioides szechwanensis</name>
    <dbReference type="NCBI Taxonomy" id="1005944"/>
    <lineage>
        <taxon>Bacteria</taxon>
        <taxon>Bacillati</taxon>
        <taxon>Actinomycetota</taxon>
        <taxon>Actinomycetes</taxon>
        <taxon>Propionibacteriales</taxon>
        <taxon>Nocardioidaceae</taxon>
        <taxon>Nocardioides</taxon>
    </lineage>
</organism>
<sequence length="284" mass="30212">MPATLEPVRSDPWAGLVDDAAIFPPGDAPLTDATAAYAARTAEEGAGLVGTFVLRDTDLPQVRGFAAPLSVVVTGGAGQIEGPAGLCRKLGLDLAGVEIALRDPSDLVGNARRVALAVDSARSSGALDFEVPIYVELPDSGHFGHWSDPIQVLLENDFRLKMRTGGLHADDFPDAQKLADWLDLMQAYAIPFKCTAGLHRAVRNTAETGFEHHGFLNILMATAMYFAGATVPEVRDTLERRDGEALANESQSLDLVAARRWFTSFGSCSVAEPLADLRALGLVS</sequence>
<dbReference type="AlphaFoldDB" id="A0A1G9Z2D9"/>
<dbReference type="Proteomes" id="UP000199004">
    <property type="component" value="Unassembled WGS sequence"/>
</dbReference>
<dbReference type="STRING" id="1005944.SAMN05192576_1565"/>
<gene>
    <name evidence="1" type="ORF">SAMN05192576_1565</name>
</gene>